<feature type="signal peptide" evidence="2">
    <location>
        <begin position="1"/>
        <end position="24"/>
    </location>
</feature>
<accession>A0A2T3NGE4</accession>
<feature type="region of interest" description="Disordered" evidence="1">
    <location>
        <begin position="178"/>
        <end position="207"/>
    </location>
</feature>
<evidence type="ECO:0008006" key="5">
    <source>
        <dbReference type="Google" id="ProtNLM"/>
    </source>
</evidence>
<gene>
    <name evidence="3" type="ORF">C9J01_12430</name>
</gene>
<dbReference type="EMBL" id="PYMB01000003">
    <property type="protein sequence ID" value="PSW13622.1"/>
    <property type="molecule type" value="Genomic_DNA"/>
</dbReference>
<protein>
    <recommendedName>
        <fullName evidence="5">Pullulanase</fullName>
    </recommendedName>
</protein>
<evidence type="ECO:0000313" key="4">
    <source>
        <dbReference type="Proteomes" id="UP000241346"/>
    </source>
</evidence>
<proteinExistence type="predicted"/>
<evidence type="ECO:0000313" key="3">
    <source>
        <dbReference type="EMBL" id="PSW13622.1"/>
    </source>
</evidence>
<keyword evidence="2" id="KW-0732">Signal</keyword>
<dbReference type="AlphaFoldDB" id="A0A2T3NGE4"/>
<feature type="chain" id="PRO_5015774764" description="Pullulanase" evidence="2">
    <location>
        <begin position="25"/>
        <end position="207"/>
    </location>
</feature>
<feature type="compositionally biased region" description="Acidic residues" evidence="1">
    <location>
        <begin position="197"/>
        <end position="207"/>
    </location>
</feature>
<evidence type="ECO:0000256" key="1">
    <source>
        <dbReference type="SAM" id="MobiDB-lite"/>
    </source>
</evidence>
<sequence length="207" mass="22618">MSSNFKLAATTAVLLSTLSFTATAGDDKLFADITPLNWANELTWDFEALNRIDEDTPSERRFIVGVGALDPNDEYVDKFGNTFTIVDDVDEDCEDPVDDEGVLITSCELANPFIVKVFRGSSLILKEEITEAIWEDGFPECGGAELVLRTDNGDPVPVVQDGDKIVIQLQKAKPKKVGQGFFSEDEPLPGEAIEGCPEPEVEVEDEG</sequence>
<name>A0A2T3NGE4_9GAMM</name>
<reference evidence="3 4" key="1">
    <citation type="submission" date="2018-03" db="EMBL/GenBank/DDBJ databases">
        <title>Whole genome sequencing of Histamine producing bacteria.</title>
        <authorList>
            <person name="Butler K."/>
        </authorList>
    </citation>
    <scope>NUCLEOTIDE SEQUENCE [LARGE SCALE GENOMIC DNA]</scope>
    <source>
        <strain evidence="3 4">DSM 19138</strain>
    </source>
</reference>
<comment type="caution">
    <text evidence="3">The sequence shown here is derived from an EMBL/GenBank/DDBJ whole genome shotgun (WGS) entry which is preliminary data.</text>
</comment>
<dbReference type="Proteomes" id="UP000241346">
    <property type="component" value="Unassembled WGS sequence"/>
</dbReference>
<evidence type="ECO:0000256" key="2">
    <source>
        <dbReference type="SAM" id="SignalP"/>
    </source>
</evidence>
<dbReference type="RefSeq" id="WP_107298444.1">
    <property type="nucleotide sequence ID" value="NZ_PYMB01000003.1"/>
</dbReference>
<organism evidence="3 4">
    <name type="scientific">Photobacterium rosenbergii</name>
    <dbReference type="NCBI Taxonomy" id="294936"/>
    <lineage>
        <taxon>Bacteria</taxon>
        <taxon>Pseudomonadati</taxon>
        <taxon>Pseudomonadota</taxon>
        <taxon>Gammaproteobacteria</taxon>
        <taxon>Vibrionales</taxon>
        <taxon>Vibrionaceae</taxon>
        <taxon>Photobacterium</taxon>
    </lineage>
</organism>